<protein>
    <submittedName>
        <fullName evidence="2">Uncharacterized protein</fullName>
    </submittedName>
</protein>
<feature type="region of interest" description="Disordered" evidence="1">
    <location>
        <begin position="1"/>
        <end position="76"/>
    </location>
</feature>
<reference evidence="2" key="1">
    <citation type="submission" date="2022-07" db="EMBL/GenBank/DDBJ databases">
        <title>Chromosome-level genome of Muraenolepis orangiensis.</title>
        <authorList>
            <person name="Kim J."/>
        </authorList>
    </citation>
    <scope>NUCLEOTIDE SEQUENCE</scope>
    <source>
        <strain evidence="2">KU_S4_2022</strain>
        <tissue evidence="2">Muscle</tissue>
    </source>
</reference>
<dbReference type="Proteomes" id="UP001148018">
    <property type="component" value="Unassembled WGS sequence"/>
</dbReference>
<accession>A0A9Q0IQP1</accession>
<dbReference type="EMBL" id="JANIIK010000042">
    <property type="protein sequence ID" value="KAJ3606868.1"/>
    <property type="molecule type" value="Genomic_DNA"/>
</dbReference>
<evidence type="ECO:0000256" key="1">
    <source>
        <dbReference type="SAM" id="MobiDB-lite"/>
    </source>
</evidence>
<dbReference type="AlphaFoldDB" id="A0A9Q0IQP1"/>
<name>A0A9Q0IQP1_9TELE</name>
<proteinExistence type="predicted"/>
<comment type="caution">
    <text evidence="2">The sequence shown here is derived from an EMBL/GenBank/DDBJ whole genome shotgun (WGS) entry which is preliminary data.</text>
</comment>
<feature type="compositionally biased region" description="Basic and acidic residues" evidence="1">
    <location>
        <begin position="48"/>
        <end position="66"/>
    </location>
</feature>
<evidence type="ECO:0000313" key="3">
    <source>
        <dbReference type="Proteomes" id="UP001148018"/>
    </source>
</evidence>
<keyword evidence="3" id="KW-1185">Reference proteome</keyword>
<sequence>MLPGIVWRTTAHAPTSTPPSPSWPGSALGTLTRLPRPSQDCPRGADGLWEKSQADQNRRCRREGAFHDSSLNKHAM</sequence>
<evidence type="ECO:0000313" key="2">
    <source>
        <dbReference type="EMBL" id="KAJ3606868.1"/>
    </source>
</evidence>
<gene>
    <name evidence="2" type="ORF">NHX12_026386</name>
</gene>
<organism evidence="2 3">
    <name type="scientific">Muraenolepis orangiensis</name>
    <name type="common">Patagonian moray cod</name>
    <dbReference type="NCBI Taxonomy" id="630683"/>
    <lineage>
        <taxon>Eukaryota</taxon>
        <taxon>Metazoa</taxon>
        <taxon>Chordata</taxon>
        <taxon>Craniata</taxon>
        <taxon>Vertebrata</taxon>
        <taxon>Euteleostomi</taxon>
        <taxon>Actinopterygii</taxon>
        <taxon>Neopterygii</taxon>
        <taxon>Teleostei</taxon>
        <taxon>Neoteleostei</taxon>
        <taxon>Acanthomorphata</taxon>
        <taxon>Zeiogadaria</taxon>
        <taxon>Gadariae</taxon>
        <taxon>Gadiformes</taxon>
        <taxon>Muraenolepidoidei</taxon>
        <taxon>Muraenolepididae</taxon>
        <taxon>Muraenolepis</taxon>
    </lineage>
</organism>